<evidence type="ECO:0000313" key="2">
    <source>
        <dbReference type="EMBL" id="KAJ1155944.1"/>
    </source>
</evidence>
<protein>
    <submittedName>
        <fullName evidence="2">Uncharacterized protein</fullName>
    </submittedName>
</protein>
<dbReference type="AlphaFoldDB" id="A0AAV7RXJ6"/>
<keyword evidence="3" id="KW-1185">Reference proteome</keyword>
<dbReference type="EMBL" id="JANPWB010000009">
    <property type="protein sequence ID" value="KAJ1155944.1"/>
    <property type="molecule type" value="Genomic_DNA"/>
</dbReference>
<keyword evidence="1" id="KW-0175">Coiled coil</keyword>
<organism evidence="2 3">
    <name type="scientific">Pleurodeles waltl</name>
    <name type="common">Iberian ribbed newt</name>
    <dbReference type="NCBI Taxonomy" id="8319"/>
    <lineage>
        <taxon>Eukaryota</taxon>
        <taxon>Metazoa</taxon>
        <taxon>Chordata</taxon>
        <taxon>Craniata</taxon>
        <taxon>Vertebrata</taxon>
        <taxon>Euteleostomi</taxon>
        <taxon>Amphibia</taxon>
        <taxon>Batrachia</taxon>
        <taxon>Caudata</taxon>
        <taxon>Salamandroidea</taxon>
        <taxon>Salamandridae</taxon>
        <taxon>Pleurodelinae</taxon>
        <taxon>Pleurodeles</taxon>
    </lineage>
</organism>
<comment type="caution">
    <text evidence="2">The sequence shown here is derived from an EMBL/GenBank/DDBJ whole genome shotgun (WGS) entry which is preliminary data.</text>
</comment>
<sequence>MSNTGESFALALNSGTEGPCVEVPASSGVNSNLNTWSPPGSSSNLLNSAYVISGTKGSSAVEESISQILVELRAINLSQEEARRETKDQFTQLNTHLTLLSSRVSQVEKRVSDLEDAENRIESTTSRIQYELAHLQLKLDKAENWSWRSNLRFVGSQRGLKQPHR</sequence>
<accession>A0AAV7RXJ6</accession>
<gene>
    <name evidence="2" type="ORF">NDU88_008669</name>
</gene>
<name>A0AAV7RXJ6_PLEWA</name>
<feature type="coiled-coil region" evidence="1">
    <location>
        <begin position="97"/>
        <end position="124"/>
    </location>
</feature>
<dbReference type="Gene3D" id="1.20.5.2280">
    <property type="match status" value="1"/>
</dbReference>
<evidence type="ECO:0000313" key="3">
    <source>
        <dbReference type="Proteomes" id="UP001066276"/>
    </source>
</evidence>
<proteinExistence type="predicted"/>
<dbReference type="Proteomes" id="UP001066276">
    <property type="component" value="Chromosome 5"/>
</dbReference>
<reference evidence="2" key="1">
    <citation type="journal article" date="2022" name="bioRxiv">
        <title>Sequencing and chromosome-scale assembly of the giantPleurodeles waltlgenome.</title>
        <authorList>
            <person name="Brown T."/>
            <person name="Elewa A."/>
            <person name="Iarovenko S."/>
            <person name="Subramanian E."/>
            <person name="Araus A.J."/>
            <person name="Petzold A."/>
            <person name="Susuki M."/>
            <person name="Suzuki K.-i.T."/>
            <person name="Hayashi T."/>
            <person name="Toyoda A."/>
            <person name="Oliveira C."/>
            <person name="Osipova E."/>
            <person name="Leigh N.D."/>
            <person name="Simon A."/>
            <person name="Yun M.H."/>
        </authorList>
    </citation>
    <scope>NUCLEOTIDE SEQUENCE</scope>
    <source>
        <strain evidence="2">20211129_DDA</strain>
        <tissue evidence="2">Liver</tissue>
    </source>
</reference>
<evidence type="ECO:0000256" key="1">
    <source>
        <dbReference type="SAM" id="Coils"/>
    </source>
</evidence>